<dbReference type="EMBL" id="CP114029">
    <property type="protein sequence ID" value="WAP70116.1"/>
    <property type="molecule type" value="Genomic_DNA"/>
</dbReference>
<name>A0ABY7C4I4_9HYPH</name>
<evidence type="ECO:0000313" key="2">
    <source>
        <dbReference type="Proteomes" id="UP001164020"/>
    </source>
</evidence>
<gene>
    <name evidence="1" type="ORF">OH818_08285</name>
</gene>
<organism evidence="1 2">
    <name type="scientific">Jiella pelagia</name>
    <dbReference type="NCBI Taxonomy" id="2986949"/>
    <lineage>
        <taxon>Bacteria</taxon>
        <taxon>Pseudomonadati</taxon>
        <taxon>Pseudomonadota</taxon>
        <taxon>Alphaproteobacteria</taxon>
        <taxon>Hyphomicrobiales</taxon>
        <taxon>Aurantimonadaceae</taxon>
        <taxon>Jiella</taxon>
    </lineage>
</organism>
<dbReference type="RefSeq" id="WP_268882570.1">
    <property type="nucleotide sequence ID" value="NZ_CP114029.1"/>
</dbReference>
<evidence type="ECO:0000313" key="1">
    <source>
        <dbReference type="EMBL" id="WAP70116.1"/>
    </source>
</evidence>
<proteinExistence type="predicted"/>
<reference evidence="1" key="1">
    <citation type="submission" date="2022-12" db="EMBL/GenBank/DDBJ databases">
        <title>Jiella pelagia sp. nov., isolated from phosphonate enriched culture of Northwest Pacific surface seawater.</title>
        <authorList>
            <person name="Shin D.Y."/>
            <person name="Hwang C.Y."/>
        </authorList>
    </citation>
    <scope>NUCLEOTIDE SEQUENCE</scope>
    <source>
        <strain evidence="1">HL-NP1</strain>
    </source>
</reference>
<dbReference type="Proteomes" id="UP001164020">
    <property type="component" value="Chromosome"/>
</dbReference>
<accession>A0ABY7C4I4</accession>
<sequence length="120" mass="13186">MVASIDGYDLAYTHRGSWKAHRIFRGKIIDEIPVAWTRDYAAGNPPSLIVWFKDENEAGNRLATKGQFVVALSEKKLGGASAKDIRRLFEVSPVETVPATKGTRSGLLCVVVGKCPPRME</sequence>
<keyword evidence="2" id="KW-1185">Reference proteome</keyword>
<protein>
    <submittedName>
        <fullName evidence="1">Uncharacterized protein</fullName>
    </submittedName>
</protein>